<dbReference type="Gene3D" id="1.20.1600.10">
    <property type="entry name" value="Outer membrane efflux proteins (OEP)"/>
    <property type="match status" value="1"/>
</dbReference>
<dbReference type="Pfam" id="PF02321">
    <property type="entry name" value="OEP"/>
    <property type="match status" value="2"/>
</dbReference>
<comment type="similarity">
    <text evidence="2">Belongs to the outer membrane factor (OMF) (TC 1.B.17) family.</text>
</comment>
<dbReference type="PATRIC" id="fig|1239307.3.peg.2218"/>
<keyword evidence="5" id="KW-1185">Reference proteome</keyword>
<dbReference type="InterPro" id="IPR010131">
    <property type="entry name" value="MdtP/NodT-like"/>
</dbReference>
<keyword evidence="3" id="KW-0175">Coiled coil</keyword>
<evidence type="ECO:0000256" key="2">
    <source>
        <dbReference type="ARBA" id="ARBA00007613"/>
    </source>
</evidence>
<gene>
    <name evidence="4" type="primary">etsC</name>
    <name evidence="4" type="ORF">Sant_2010</name>
</gene>
<dbReference type="PANTHER" id="PTHR30203">
    <property type="entry name" value="OUTER MEMBRANE CATION EFFLUX PROTEIN"/>
    <property type="match status" value="1"/>
</dbReference>
<dbReference type="AlphaFoldDB" id="W0HXY1"/>
<dbReference type="InterPro" id="IPR003423">
    <property type="entry name" value="OMP_efflux"/>
</dbReference>
<dbReference type="Gene3D" id="2.20.200.10">
    <property type="entry name" value="Outer membrane efflux proteins (OEP)"/>
    <property type="match status" value="1"/>
</dbReference>
<name>W0HXY1_9GAMM</name>
<protein>
    <submittedName>
        <fullName evidence="4">Putative RND efflux system outer membrane lipoprotein</fullName>
    </submittedName>
</protein>
<sequence length="475" mass="52038">MNRRSGRICARLSGLLLIALLSGCGAGLRTPWHPQSVATPGHWTVSLPAAGSALTTAQPWPHGFNDPALARFIEQALTHNHDLARAGLRLYQARLQTELTRRSQQPQLAASLDIAGAGGAGREAWRDRGIPTASVTYQADLWGKLASQRDEAHWRASASAEDLAQTRLELIAEASGLYWRTGEMNARLALSRQQLADAERTEALVAARYTAGAVSRIELAQARQQRLGQLGQLRALEQQRRELLNAQSVLLGLPPGSIAVEPEALPAAPLPPVRADLPAEVLARRPDLRAAEDRLRATLAKADTARLALYPTLTLTDSLGGSSDALVQFLHNPITSAVAQLTLPFVQWRQLGVSRDIAYNDYQQSVLDFQQTLYKALAAVDNALNRRLELQLQREQLNASLAQARLAARLNGIRYREGEIALQIWLEAQAQERQAERDLAQNRLETYLNLADLWRLTGGDQPLDNSAAARAVEQS</sequence>
<proteinExistence type="inferred from homology"/>
<dbReference type="GO" id="GO:0015562">
    <property type="term" value="F:efflux transmembrane transporter activity"/>
    <property type="evidence" value="ECO:0007669"/>
    <property type="project" value="InterPro"/>
</dbReference>
<comment type="subcellular location">
    <subcellularLocation>
        <location evidence="1">Cell outer membrane</location>
        <topology evidence="1">Lipid-anchor</topology>
    </subcellularLocation>
</comment>
<organism evidence="4 5">
    <name type="scientific">Sodalis praecaptivus</name>
    <dbReference type="NCBI Taxonomy" id="1239307"/>
    <lineage>
        <taxon>Bacteria</taxon>
        <taxon>Pseudomonadati</taxon>
        <taxon>Pseudomonadota</taxon>
        <taxon>Gammaproteobacteria</taxon>
        <taxon>Enterobacterales</taxon>
        <taxon>Bruguierivoracaceae</taxon>
        <taxon>Sodalis</taxon>
    </lineage>
</organism>
<feature type="coiled-coil region" evidence="3">
    <location>
        <begin position="380"/>
        <end position="407"/>
    </location>
</feature>
<dbReference type="KEGG" id="sod:Sant_2010"/>
<dbReference type="PANTHER" id="PTHR30203:SF32">
    <property type="entry name" value="CATION EFFLUX SYSTEM PROTEIN CUSC"/>
    <property type="match status" value="1"/>
</dbReference>
<dbReference type="EMBL" id="CP006569">
    <property type="protein sequence ID" value="AHF77060.1"/>
    <property type="molecule type" value="Genomic_DNA"/>
</dbReference>
<reference evidence="4 5" key="1">
    <citation type="journal article" date="2014" name="Genome Biol. Evol.">
        <title>Genome degeneration and adaptation in a nascent stage of symbiosis.</title>
        <authorList>
            <person name="Oakeson K.F."/>
            <person name="Gil R."/>
            <person name="Clayton A.L."/>
            <person name="Dunn D.M."/>
            <person name="von Niederhausern A.C."/>
            <person name="Hamil C."/>
            <person name="Aoyagi A."/>
            <person name="Duval B."/>
            <person name="Baca A."/>
            <person name="Silva F.J."/>
            <person name="Vallier A."/>
            <person name="Jackson D.G."/>
            <person name="Latorre A."/>
            <person name="Weiss R.B."/>
            <person name="Heddi A."/>
            <person name="Moya A."/>
            <person name="Dale C."/>
        </authorList>
    </citation>
    <scope>NUCLEOTIDE SEQUENCE [LARGE SCALE GENOMIC DNA]</scope>
    <source>
        <strain evidence="4 5">HS1</strain>
    </source>
</reference>
<accession>W0HXY1</accession>
<evidence type="ECO:0000313" key="4">
    <source>
        <dbReference type="EMBL" id="AHF77060.1"/>
    </source>
</evidence>
<evidence type="ECO:0000256" key="3">
    <source>
        <dbReference type="SAM" id="Coils"/>
    </source>
</evidence>
<evidence type="ECO:0000256" key="1">
    <source>
        <dbReference type="ARBA" id="ARBA00004459"/>
    </source>
</evidence>
<evidence type="ECO:0000313" key="5">
    <source>
        <dbReference type="Proteomes" id="UP000019028"/>
    </source>
</evidence>
<dbReference type="PROSITE" id="PS51257">
    <property type="entry name" value="PROKAR_LIPOPROTEIN"/>
    <property type="match status" value="1"/>
</dbReference>
<keyword evidence="4" id="KW-0449">Lipoprotein</keyword>
<dbReference type="HOGENOM" id="CLU_012817_13_1_6"/>
<dbReference type="RefSeq" id="WP_051440153.1">
    <property type="nucleotide sequence ID" value="NZ_CP006569.1"/>
</dbReference>
<dbReference type="Proteomes" id="UP000019028">
    <property type="component" value="Chromosome"/>
</dbReference>
<dbReference type="SUPFAM" id="SSF56954">
    <property type="entry name" value="Outer membrane efflux proteins (OEP)"/>
    <property type="match status" value="1"/>
</dbReference>
<dbReference type="OrthoDB" id="9770517at2"/>